<dbReference type="Gene3D" id="1.10.287.1080">
    <property type="entry name" value="MazG-like"/>
    <property type="match status" value="1"/>
</dbReference>
<dbReference type="Proteomes" id="UP001079657">
    <property type="component" value="Unassembled WGS sequence"/>
</dbReference>
<name>A0ABT4CU98_9CLOT</name>
<dbReference type="NCBIfam" id="NF001611">
    <property type="entry name" value="PRK00400.1-3"/>
    <property type="match status" value="1"/>
</dbReference>
<dbReference type="Pfam" id="PF01503">
    <property type="entry name" value="PRA-PH"/>
    <property type="match status" value="1"/>
</dbReference>
<evidence type="ECO:0000256" key="3">
    <source>
        <dbReference type="ARBA" id="ARBA00005204"/>
    </source>
</evidence>
<evidence type="ECO:0000256" key="9">
    <source>
        <dbReference type="ARBA" id="ARBA00023102"/>
    </source>
</evidence>
<evidence type="ECO:0000313" key="13">
    <source>
        <dbReference type="Proteomes" id="UP001079657"/>
    </source>
</evidence>
<dbReference type="HAMAP" id="MF_01020">
    <property type="entry name" value="HisE"/>
    <property type="match status" value="1"/>
</dbReference>
<dbReference type="InterPro" id="IPR021130">
    <property type="entry name" value="PRib-ATP_PPHydrolase-like"/>
</dbReference>
<feature type="coiled-coil region" evidence="11">
    <location>
        <begin position="83"/>
        <end position="110"/>
    </location>
</feature>
<keyword evidence="11" id="KW-0175">Coiled coil</keyword>
<dbReference type="NCBIfam" id="TIGR03188">
    <property type="entry name" value="histidine_hisI"/>
    <property type="match status" value="1"/>
</dbReference>
<comment type="catalytic activity">
    <reaction evidence="1 10">
        <text>1-(5-phospho-beta-D-ribosyl)-ATP + H2O = 1-(5-phospho-beta-D-ribosyl)-5'-AMP + diphosphate + H(+)</text>
        <dbReference type="Rhea" id="RHEA:22828"/>
        <dbReference type="ChEBI" id="CHEBI:15377"/>
        <dbReference type="ChEBI" id="CHEBI:15378"/>
        <dbReference type="ChEBI" id="CHEBI:33019"/>
        <dbReference type="ChEBI" id="CHEBI:59457"/>
        <dbReference type="ChEBI" id="CHEBI:73183"/>
        <dbReference type="EC" id="3.6.1.31"/>
    </reaction>
</comment>
<evidence type="ECO:0000256" key="6">
    <source>
        <dbReference type="ARBA" id="ARBA00022741"/>
    </source>
</evidence>
<dbReference type="GO" id="GO:0004636">
    <property type="term" value="F:phosphoribosyl-ATP diphosphatase activity"/>
    <property type="evidence" value="ECO:0007669"/>
    <property type="project" value="UniProtKB-EC"/>
</dbReference>
<dbReference type="PANTHER" id="PTHR42945">
    <property type="entry name" value="HISTIDINE BIOSYNTHESIS BIFUNCTIONAL PROTEIN"/>
    <property type="match status" value="1"/>
</dbReference>
<accession>A0ABT4CU98</accession>
<keyword evidence="13" id="KW-1185">Reference proteome</keyword>
<dbReference type="PANTHER" id="PTHR42945:SF9">
    <property type="entry name" value="HISTIDINE BIOSYNTHESIS BIFUNCTIONAL PROTEIN HISIE"/>
    <property type="match status" value="1"/>
</dbReference>
<keyword evidence="9 10" id="KW-0368">Histidine biosynthesis</keyword>
<keyword evidence="6 10" id="KW-0547">Nucleotide-binding</keyword>
<keyword evidence="8 10" id="KW-0067">ATP-binding</keyword>
<evidence type="ECO:0000313" key="12">
    <source>
        <dbReference type="EMBL" id="MCY6371626.1"/>
    </source>
</evidence>
<comment type="pathway">
    <text evidence="3 10">Amino-acid biosynthesis; L-histidine biosynthesis; L-histidine from 5-phospho-alpha-D-ribose 1-diphosphate: step 2/9.</text>
</comment>
<comment type="similarity">
    <text evidence="10">Belongs to the PRA-PH family.</text>
</comment>
<evidence type="ECO:0000256" key="11">
    <source>
        <dbReference type="SAM" id="Coils"/>
    </source>
</evidence>
<evidence type="ECO:0000256" key="4">
    <source>
        <dbReference type="ARBA" id="ARBA00022490"/>
    </source>
</evidence>
<reference evidence="12" key="1">
    <citation type="submission" date="2022-12" db="EMBL/GenBank/DDBJ databases">
        <authorList>
            <person name="Wang J."/>
        </authorList>
    </citation>
    <scope>NUCLEOTIDE SEQUENCE</scope>
    <source>
        <strain evidence="12">HY-42-06</strain>
    </source>
</reference>
<evidence type="ECO:0000256" key="7">
    <source>
        <dbReference type="ARBA" id="ARBA00022801"/>
    </source>
</evidence>
<comment type="caution">
    <text evidence="12">The sequence shown here is derived from an EMBL/GenBank/DDBJ whole genome shotgun (WGS) entry which is preliminary data.</text>
</comment>
<organism evidence="12 13">
    <name type="scientific">Clostridium ganghwense</name>
    <dbReference type="NCBI Taxonomy" id="312089"/>
    <lineage>
        <taxon>Bacteria</taxon>
        <taxon>Bacillati</taxon>
        <taxon>Bacillota</taxon>
        <taxon>Clostridia</taxon>
        <taxon>Eubacteriales</taxon>
        <taxon>Clostridiaceae</taxon>
        <taxon>Clostridium</taxon>
    </lineage>
</organism>
<sequence>MSRVDVIKELYCVIQDRKENPVEGSYTNYLFEKGLDKILKKVGEESTEVIIAAKNKDNEEITNEICDLTYHLLVLMAQNGVSIEKVREELEKRREKIGNKKKERREIEQL</sequence>
<protein>
    <recommendedName>
        <fullName evidence="10">Phosphoribosyl-ATP pyrophosphatase</fullName>
        <shortName evidence="10">PRA-PH</shortName>
        <ecNumber evidence="10">3.6.1.31</ecNumber>
    </recommendedName>
</protein>
<dbReference type="SUPFAM" id="SSF101386">
    <property type="entry name" value="all-alpha NTP pyrophosphatases"/>
    <property type="match status" value="1"/>
</dbReference>
<evidence type="ECO:0000256" key="2">
    <source>
        <dbReference type="ARBA" id="ARBA00004496"/>
    </source>
</evidence>
<keyword evidence="5 10" id="KW-0028">Amino-acid biosynthesis</keyword>
<dbReference type="EC" id="3.6.1.31" evidence="10"/>
<evidence type="ECO:0000256" key="8">
    <source>
        <dbReference type="ARBA" id="ARBA00022840"/>
    </source>
</evidence>
<dbReference type="EMBL" id="JAPQES010000004">
    <property type="protein sequence ID" value="MCY6371626.1"/>
    <property type="molecule type" value="Genomic_DNA"/>
</dbReference>
<evidence type="ECO:0000256" key="10">
    <source>
        <dbReference type="HAMAP-Rule" id="MF_01020"/>
    </source>
</evidence>
<proteinExistence type="inferred from homology"/>
<dbReference type="InterPro" id="IPR008179">
    <property type="entry name" value="HisE"/>
</dbReference>
<evidence type="ECO:0000256" key="1">
    <source>
        <dbReference type="ARBA" id="ARBA00001460"/>
    </source>
</evidence>
<dbReference type="CDD" id="cd11534">
    <property type="entry name" value="NTP-PPase_HisIE_like"/>
    <property type="match status" value="1"/>
</dbReference>
<keyword evidence="7 10" id="KW-0378">Hydrolase</keyword>
<keyword evidence="4 10" id="KW-0963">Cytoplasm</keyword>
<comment type="subcellular location">
    <subcellularLocation>
        <location evidence="2 10">Cytoplasm</location>
    </subcellularLocation>
</comment>
<gene>
    <name evidence="10 12" type="primary">hisE</name>
    <name evidence="12" type="ORF">OXH55_13335</name>
</gene>
<dbReference type="RefSeq" id="WP_268050480.1">
    <property type="nucleotide sequence ID" value="NZ_JAPQES010000004.1"/>
</dbReference>
<evidence type="ECO:0000256" key="5">
    <source>
        <dbReference type="ARBA" id="ARBA00022605"/>
    </source>
</evidence>